<evidence type="ECO:0000313" key="1">
    <source>
        <dbReference type="EMBL" id="DAE22561.1"/>
    </source>
</evidence>
<sequence>MSFALGATIIVALAALAAWAYERGTREYCELEAQRSRNAADRWRRAYNSAVERARQAHGEDA</sequence>
<organism evidence="1">
    <name type="scientific">Siphoviridae sp. ctUWs1</name>
    <dbReference type="NCBI Taxonomy" id="2826352"/>
    <lineage>
        <taxon>Viruses</taxon>
        <taxon>Duplodnaviria</taxon>
        <taxon>Heunggongvirae</taxon>
        <taxon>Uroviricota</taxon>
        <taxon>Caudoviricetes</taxon>
    </lineage>
</organism>
<protein>
    <submittedName>
        <fullName evidence="1">Uncharacterized protein</fullName>
    </submittedName>
</protein>
<dbReference type="EMBL" id="BK015734">
    <property type="protein sequence ID" value="DAE22561.1"/>
    <property type="molecule type" value="Genomic_DNA"/>
</dbReference>
<accession>A0A8S5QUR4</accession>
<reference evidence="1" key="1">
    <citation type="journal article" date="2021" name="Proc. Natl. Acad. Sci. U.S.A.">
        <title>A Catalog of Tens of Thousands of Viruses from Human Metagenomes Reveals Hidden Associations with Chronic Diseases.</title>
        <authorList>
            <person name="Tisza M.J."/>
            <person name="Buck C.B."/>
        </authorList>
    </citation>
    <scope>NUCLEOTIDE SEQUENCE</scope>
    <source>
        <strain evidence="1">CtUWs1</strain>
    </source>
</reference>
<proteinExistence type="predicted"/>
<name>A0A8S5QUR4_9CAUD</name>